<gene>
    <name evidence="2" type="ORF">ADL15_26025</name>
</gene>
<evidence type="ECO:0000259" key="1">
    <source>
        <dbReference type="PROSITE" id="PS50995"/>
    </source>
</evidence>
<comment type="caution">
    <text evidence="2">The sequence shown here is derived from an EMBL/GenBank/DDBJ whole genome shotgun (WGS) entry which is preliminary data.</text>
</comment>
<dbReference type="Gene3D" id="1.10.10.10">
    <property type="entry name" value="Winged helix-like DNA-binding domain superfamily/Winged helix DNA-binding domain"/>
    <property type="match status" value="1"/>
</dbReference>
<dbReference type="RefSeq" id="WP_067696489.1">
    <property type="nucleotide sequence ID" value="NZ_LLZH01000268.1"/>
</dbReference>
<evidence type="ECO:0000313" key="2">
    <source>
        <dbReference type="EMBL" id="KUL30029.1"/>
    </source>
</evidence>
<feature type="domain" description="HTH marR-type" evidence="1">
    <location>
        <begin position="26"/>
        <end position="159"/>
    </location>
</feature>
<dbReference type="InterPro" id="IPR036390">
    <property type="entry name" value="WH_DNA-bd_sf"/>
</dbReference>
<organism evidence="2 3">
    <name type="scientific">Actinoplanes awajinensis subsp. mycoplanecinus</name>
    <dbReference type="NCBI Taxonomy" id="135947"/>
    <lineage>
        <taxon>Bacteria</taxon>
        <taxon>Bacillati</taxon>
        <taxon>Actinomycetota</taxon>
        <taxon>Actinomycetes</taxon>
        <taxon>Micromonosporales</taxon>
        <taxon>Micromonosporaceae</taxon>
        <taxon>Actinoplanes</taxon>
    </lineage>
</organism>
<proteinExistence type="predicted"/>
<accession>A0A101JNA4</accession>
<evidence type="ECO:0000313" key="3">
    <source>
        <dbReference type="Proteomes" id="UP000053244"/>
    </source>
</evidence>
<reference evidence="2 3" key="1">
    <citation type="submission" date="2015-10" db="EMBL/GenBank/DDBJ databases">
        <authorList>
            <person name="Gilbert D.G."/>
        </authorList>
    </citation>
    <scope>NUCLEOTIDE SEQUENCE [LARGE SCALE GENOMIC DNA]</scope>
    <source>
        <strain evidence="2 3">NRRL B-16712</strain>
    </source>
</reference>
<name>A0A101JNA4_9ACTN</name>
<dbReference type="PANTHER" id="PTHR33164">
    <property type="entry name" value="TRANSCRIPTIONAL REGULATOR, MARR FAMILY"/>
    <property type="match status" value="1"/>
</dbReference>
<dbReference type="GO" id="GO:0006950">
    <property type="term" value="P:response to stress"/>
    <property type="evidence" value="ECO:0007669"/>
    <property type="project" value="TreeGrafter"/>
</dbReference>
<keyword evidence="3" id="KW-1185">Reference proteome</keyword>
<dbReference type="Proteomes" id="UP000053244">
    <property type="component" value="Unassembled WGS sequence"/>
</dbReference>
<dbReference type="GO" id="GO:0003700">
    <property type="term" value="F:DNA-binding transcription factor activity"/>
    <property type="evidence" value="ECO:0007669"/>
    <property type="project" value="InterPro"/>
</dbReference>
<dbReference type="AlphaFoldDB" id="A0A101JNA4"/>
<dbReference type="Pfam" id="PF12802">
    <property type="entry name" value="MarR_2"/>
    <property type="match status" value="1"/>
</dbReference>
<dbReference type="InterPro" id="IPR039422">
    <property type="entry name" value="MarR/SlyA-like"/>
</dbReference>
<dbReference type="SUPFAM" id="SSF46785">
    <property type="entry name" value="Winged helix' DNA-binding domain"/>
    <property type="match status" value="1"/>
</dbReference>
<dbReference type="InterPro" id="IPR000835">
    <property type="entry name" value="HTH_MarR-typ"/>
</dbReference>
<dbReference type="PANTHER" id="PTHR33164:SF104">
    <property type="entry name" value="TRANSCRIPTIONAL REGULATORY PROTEIN"/>
    <property type="match status" value="1"/>
</dbReference>
<dbReference type="PROSITE" id="PS50995">
    <property type="entry name" value="HTH_MARR_2"/>
    <property type="match status" value="1"/>
</dbReference>
<dbReference type="OrthoDB" id="3237509at2"/>
<dbReference type="EMBL" id="LLZH01000268">
    <property type="protein sequence ID" value="KUL30029.1"/>
    <property type="molecule type" value="Genomic_DNA"/>
</dbReference>
<protein>
    <recommendedName>
        <fullName evidence="1">HTH marR-type domain-containing protein</fullName>
    </recommendedName>
</protein>
<sequence>MSTETDRAGWIEAAWRRERPDLDPSSIAVITRIWHLAKVFADERRRLLAALDIDPALLDLLGTLRRSGAPYTLTTRELAEHTLVTPAAISQRLTRAERQGWVIRTPEPGRRVAVHLTDAGRDLIDTVAGQIFDREGELLSVLPEPDRRALATHLERLTLALTTPGPMPALG</sequence>
<dbReference type="SMART" id="SM00347">
    <property type="entry name" value="HTH_MARR"/>
    <property type="match status" value="1"/>
</dbReference>
<dbReference type="InterPro" id="IPR036388">
    <property type="entry name" value="WH-like_DNA-bd_sf"/>
</dbReference>